<evidence type="ECO:0000313" key="3">
    <source>
        <dbReference type="Proteomes" id="UP000602647"/>
    </source>
</evidence>
<dbReference type="EMBL" id="JACRYT010000003">
    <property type="protein sequence ID" value="MBC6679205.1"/>
    <property type="molecule type" value="Genomic_DNA"/>
</dbReference>
<proteinExistence type="predicted"/>
<dbReference type="NCBIfam" id="TIGR00277">
    <property type="entry name" value="HDIG"/>
    <property type="match status" value="1"/>
</dbReference>
<dbReference type="AlphaFoldDB" id="A0A923NMB7"/>
<protein>
    <submittedName>
        <fullName evidence="2">HD domain-containing protein</fullName>
    </submittedName>
</protein>
<dbReference type="CDD" id="cd00077">
    <property type="entry name" value="HDc"/>
    <property type="match status" value="1"/>
</dbReference>
<gene>
    <name evidence="2" type="ORF">H9L42_05115</name>
</gene>
<name>A0A923NMB7_9FIRM</name>
<dbReference type="SUPFAM" id="SSF109604">
    <property type="entry name" value="HD-domain/PDEase-like"/>
    <property type="match status" value="1"/>
</dbReference>
<evidence type="ECO:0000259" key="1">
    <source>
        <dbReference type="SMART" id="SM00471"/>
    </source>
</evidence>
<dbReference type="Pfam" id="PF01966">
    <property type="entry name" value="HD"/>
    <property type="match status" value="1"/>
</dbReference>
<accession>A0A923NMB7</accession>
<feature type="domain" description="HD/PDEase" evidence="1">
    <location>
        <begin position="20"/>
        <end position="129"/>
    </location>
</feature>
<dbReference type="RefSeq" id="WP_187302307.1">
    <property type="nucleotide sequence ID" value="NZ_CBCTQH010000087.1"/>
</dbReference>
<organism evidence="2 3">
    <name type="scientific">Zhenpiania hominis</name>
    <dbReference type="NCBI Taxonomy" id="2763644"/>
    <lineage>
        <taxon>Bacteria</taxon>
        <taxon>Bacillati</taxon>
        <taxon>Bacillota</taxon>
        <taxon>Clostridia</taxon>
        <taxon>Peptostreptococcales</taxon>
        <taxon>Anaerovoracaceae</taxon>
        <taxon>Zhenpiania</taxon>
    </lineage>
</organism>
<dbReference type="InterPro" id="IPR003607">
    <property type="entry name" value="HD/PDEase_dom"/>
</dbReference>
<sequence>MKQQHPDRQECLRLLKEYGTPEHVIRHCMAVADTAVRIGRALNEHGYHLDLELIQAAALIHDIARVENEHWEKGYQMARNLGYNQEADIIRVHMNYSPFSPVEHVTETDLVCLGDRTVKEDEYVGLDRRMEYIIEKARKQGHPEAEKRILEKKQEARLLLDGIERTIGMTVDQLMEGGQTVI</sequence>
<keyword evidence="3" id="KW-1185">Reference proteome</keyword>
<dbReference type="SMART" id="SM00471">
    <property type="entry name" value="HDc"/>
    <property type="match status" value="1"/>
</dbReference>
<dbReference type="Gene3D" id="1.10.3210.10">
    <property type="entry name" value="Hypothetical protein af1432"/>
    <property type="match status" value="1"/>
</dbReference>
<evidence type="ECO:0000313" key="2">
    <source>
        <dbReference type="EMBL" id="MBC6679205.1"/>
    </source>
</evidence>
<dbReference type="InterPro" id="IPR006674">
    <property type="entry name" value="HD_domain"/>
</dbReference>
<dbReference type="Proteomes" id="UP000602647">
    <property type="component" value="Unassembled WGS sequence"/>
</dbReference>
<dbReference type="InterPro" id="IPR006675">
    <property type="entry name" value="HDIG_dom"/>
</dbReference>
<comment type="caution">
    <text evidence="2">The sequence shown here is derived from an EMBL/GenBank/DDBJ whole genome shotgun (WGS) entry which is preliminary data.</text>
</comment>
<reference evidence="2" key="1">
    <citation type="submission" date="2020-08" db="EMBL/GenBank/DDBJ databases">
        <title>Genome public.</title>
        <authorList>
            <person name="Liu C."/>
            <person name="Sun Q."/>
        </authorList>
    </citation>
    <scope>NUCLEOTIDE SEQUENCE</scope>
    <source>
        <strain evidence="2">BX12</strain>
    </source>
</reference>